<accession>A0A6A5S6I6</accession>
<dbReference type="EMBL" id="ML976315">
    <property type="protein sequence ID" value="KAF1935094.1"/>
    <property type="molecule type" value="Genomic_DNA"/>
</dbReference>
<proteinExistence type="predicted"/>
<keyword evidence="2" id="KW-1185">Reference proteome</keyword>
<sequence>MPPRCANPPVQGLLAYCTTCCRHRRVDKFRYNRVGALYMPCIECGQIVRRRRIHSRPEVDNACPAQRRRGASTPPEEYDYDWVEHFDEAIGFMPTGAFRNRFMDALLYGHLEDPFAIWIKFRPALCDSSGRLLSLS</sequence>
<evidence type="ECO:0000313" key="2">
    <source>
        <dbReference type="Proteomes" id="UP000800038"/>
    </source>
</evidence>
<name>A0A6A5S6I6_9PLEO</name>
<protein>
    <submittedName>
        <fullName evidence="1">Uncharacterized protein</fullName>
    </submittedName>
</protein>
<dbReference type="AlphaFoldDB" id="A0A6A5S6I6"/>
<evidence type="ECO:0000313" key="1">
    <source>
        <dbReference type="EMBL" id="KAF1935094.1"/>
    </source>
</evidence>
<gene>
    <name evidence="1" type="ORF">EJ02DRAFT_460668</name>
</gene>
<reference evidence="1" key="1">
    <citation type="journal article" date="2020" name="Stud. Mycol.">
        <title>101 Dothideomycetes genomes: a test case for predicting lifestyles and emergence of pathogens.</title>
        <authorList>
            <person name="Haridas S."/>
            <person name="Albert R."/>
            <person name="Binder M."/>
            <person name="Bloem J."/>
            <person name="Labutti K."/>
            <person name="Salamov A."/>
            <person name="Andreopoulos B."/>
            <person name="Baker S."/>
            <person name="Barry K."/>
            <person name="Bills G."/>
            <person name="Bluhm B."/>
            <person name="Cannon C."/>
            <person name="Castanera R."/>
            <person name="Culley D."/>
            <person name="Daum C."/>
            <person name="Ezra D."/>
            <person name="Gonzalez J."/>
            <person name="Henrissat B."/>
            <person name="Kuo A."/>
            <person name="Liang C."/>
            <person name="Lipzen A."/>
            <person name="Lutzoni F."/>
            <person name="Magnuson J."/>
            <person name="Mondo S."/>
            <person name="Nolan M."/>
            <person name="Ohm R."/>
            <person name="Pangilinan J."/>
            <person name="Park H.-J."/>
            <person name="Ramirez L."/>
            <person name="Alfaro M."/>
            <person name="Sun H."/>
            <person name="Tritt A."/>
            <person name="Yoshinaga Y."/>
            <person name="Zwiers L.-H."/>
            <person name="Turgeon B."/>
            <person name="Goodwin S."/>
            <person name="Spatafora J."/>
            <person name="Crous P."/>
            <person name="Grigoriev I."/>
        </authorList>
    </citation>
    <scope>NUCLEOTIDE SEQUENCE</scope>
    <source>
        <strain evidence="1">CBS 161.51</strain>
    </source>
</reference>
<organism evidence="1 2">
    <name type="scientific">Clathrospora elynae</name>
    <dbReference type="NCBI Taxonomy" id="706981"/>
    <lineage>
        <taxon>Eukaryota</taxon>
        <taxon>Fungi</taxon>
        <taxon>Dikarya</taxon>
        <taxon>Ascomycota</taxon>
        <taxon>Pezizomycotina</taxon>
        <taxon>Dothideomycetes</taxon>
        <taxon>Pleosporomycetidae</taxon>
        <taxon>Pleosporales</taxon>
        <taxon>Diademaceae</taxon>
        <taxon>Clathrospora</taxon>
    </lineage>
</organism>
<dbReference type="Proteomes" id="UP000800038">
    <property type="component" value="Unassembled WGS sequence"/>
</dbReference>